<dbReference type="STRING" id="195883.A0A482WWE4"/>
<evidence type="ECO:0000256" key="9">
    <source>
        <dbReference type="ARBA" id="ARBA00023136"/>
    </source>
</evidence>
<evidence type="ECO:0000256" key="10">
    <source>
        <dbReference type="SAM" id="Phobius"/>
    </source>
</evidence>
<accession>A0A482WWE4</accession>
<evidence type="ECO:0000256" key="8">
    <source>
        <dbReference type="ARBA" id="ARBA00022989"/>
    </source>
</evidence>
<feature type="transmembrane region" description="Helical" evidence="10">
    <location>
        <begin position="236"/>
        <end position="254"/>
    </location>
</feature>
<dbReference type="AlphaFoldDB" id="A0A482WWE4"/>
<dbReference type="InParanoid" id="A0A482WWE4"/>
<evidence type="ECO:0000256" key="2">
    <source>
        <dbReference type="ARBA" id="ARBA00004606"/>
    </source>
</evidence>
<evidence type="ECO:0000256" key="3">
    <source>
        <dbReference type="ARBA" id="ARBA00006824"/>
    </source>
</evidence>
<comment type="similarity">
    <text evidence="3">Belongs to the peroxisomal membrane protein PXMP2/4 family.</text>
</comment>
<dbReference type="PANTHER" id="PTHR11266">
    <property type="entry name" value="PEROXISOMAL MEMBRANE PROTEIN 2, PXMP2 MPV17"/>
    <property type="match status" value="1"/>
</dbReference>
<dbReference type="InterPro" id="IPR007248">
    <property type="entry name" value="Mpv17_PMP22"/>
</dbReference>
<dbReference type="Gene3D" id="3.90.550.50">
    <property type="match status" value="1"/>
</dbReference>
<protein>
    <recommendedName>
        <fullName evidence="11">Fringe-like glycosyltransferase domain-containing protein</fullName>
    </recommendedName>
</protein>
<reference evidence="12 13" key="1">
    <citation type="journal article" date="2017" name="Gigascience">
        <title>Genome sequence of the small brown planthopper, Laodelphax striatellus.</title>
        <authorList>
            <person name="Zhu J."/>
            <person name="Jiang F."/>
            <person name="Wang X."/>
            <person name="Yang P."/>
            <person name="Bao Y."/>
            <person name="Zhao W."/>
            <person name="Wang W."/>
            <person name="Lu H."/>
            <person name="Wang Q."/>
            <person name="Cui N."/>
            <person name="Li J."/>
            <person name="Chen X."/>
            <person name="Luo L."/>
            <person name="Yu J."/>
            <person name="Kang L."/>
            <person name="Cui F."/>
        </authorList>
    </citation>
    <scope>NUCLEOTIDE SEQUENCE [LARGE SCALE GENOMIC DNA]</scope>
    <source>
        <strain evidence="12">Lst14</strain>
    </source>
</reference>
<dbReference type="Proteomes" id="UP000291343">
    <property type="component" value="Unassembled WGS sequence"/>
</dbReference>
<dbReference type="GO" id="GO:0016020">
    <property type="term" value="C:membrane"/>
    <property type="evidence" value="ECO:0007669"/>
    <property type="project" value="UniProtKB-SubCell"/>
</dbReference>
<name>A0A482WWE4_LAOST</name>
<dbReference type="EMBL" id="QKKF02023298">
    <property type="protein sequence ID" value="RZF37815.1"/>
    <property type="molecule type" value="Genomic_DNA"/>
</dbReference>
<evidence type="ECO:0000313" key="13">
    <source>
        <dbReference type="Proteomes" id="UP000291343"/>
    </source>
</evidence>
<dbReference type="InterPro" id="IPR003378">
    <property type="entry name" value="Fringe-like_glycosylTrfase"/>
</dbReference>
<evidence type="ECO:0000256" key="4">
    <source>
        <dbReference type="ARBA" id="ARBA00022676"/>
    </source>
</evidence>
<sequence>MRLVLQKVKDVSTKYPVIRGMVSYAVIWPIGSLVQQTIAGVEQYDYARAARFCLFGSCYVAPTLHTWLKVAVRMFPKKTLASAFTKGVVEQFTYTPFAMTSFFFGMSILEGKTVERSIQEVKDKFIPTYKVAVCVWPVLQTINYTYVPEPNRIVFASLCSLMWTIFMAYMHHLRIEQAGEPSRNWWLSVEWCGLGCVIVYRNVLMKHVNDNYVAKLEQASTSWPDICIMPSRLRRFLQSLILLLAILYTSVLVYQRNVTVPEISSQQVVSSWKERAPQSWPEEEVAVAASTAPEGRLTATARPPVTRLQDIFISVKTTSNYHQWRLPVILKTWFQLAKQQTWFFTDTDDDHFDVLNAGHMINTNCSSSHNRKALCCKMSVEFDFFLETDK</sequence>
<dbReference type="Pfam" id="PF04117">
    <property type="entry name" value="Mpv17_PMP22"/>
    <property type="match status" value="1"/>
</dbReference>
<organism evidence="12 13">
    <name type="scientific">Laodelphax striatellus</name>
    <name type="common">Small brown planthopper</name>
    <name type="synonym">Delphax striatella</name>
    <dbReference type="NCBI Taxonomy" id="195883"/>
    <lineage>
        <taxon>Eukaryota</taxon>
        <taxon>Metazoa</taxon>
        <taxon>Ecdysozoa</taxon>
        <taxon>Arthropoda</taxon>
        <taxon>Hexapoda</taxon>
        <taxon>Insecta</taxon>
        <taxon>Pterygota</taxon>
        <taxon>Neoptera</taxon>
        <taxon>Paraneoptera</taxon>
        <taxon>Hemiptera</taxon>
        <taxon>Auchenorrhyncha</taxon>
        <taxon>Fulgoroidea</taxon>
        <taxon>Delphacidae</taxon>
        <taxon>Criomorphinae</taxon>
        <taxon>Laodelphax</taxon>
    </lineage>
</organism>
<keyword evidence="5" id="KW-0808">Transferase</keyword>
<comment type="subcellular location">
    <subcellularLocation>
        <location evidence="1">Membrane</location>
        <topology evidence="1">Multi-pass membrane protein</topology>
    </subcellularLocation>
    <subcellularLocation>
        <location evidence="2">Membrane</location>
        <topology evidence="2">Single-pass type II membrane protein</topology>
    </subcellularLocation>
</comment>
<dbReference type="Pfam" id="PF02434">
    <property type="entry name" value="Fringe"/>
    <property type="match status" value="1"/>
</dbReference>
<feature type="transmembrane region" description="Helical" evidence="10">
    <location>
        <begin position="153"/>
        <end position="170"/>
    </location>
</feature>
<dbReference type="SMR" id="A0A482WWE4"/>
<feature type="domain" description="Fringe-like glycosyltransferase" evidence="11">
    <location>
        <begin position="306"/>
        <end position="389"/>
    </location>
</feature>
<evidence type="ECO:0000256" key="7">
    <source>
        <dbReference type="ARBA" id="ARBA00022968"/>
    </source>
</evidence>
<feature type="non-terminal residue" evidence="12">
    <location>
        <position position="390"/>
    </location>
</feature>
<dbReference type="OrthoDB" id="430207at2759"/>
<evidence type="ECO:0000259" key="11">
    <source>
        <dbReference type="Pfam" id="PF02434"/>
    </source>
</evidence>
<gene>
    <name evidence="12" type="ORF">LSTR_LSTR007177</name>
</gene>
<evidence type="ECO:0000256" key="6">
    <source>
        <dbReference type="ARBA" id="ARBA00022692"/>
    </source>
</evidence>
<keyword evidence="13" id="KW-1185">Reference proteome</keyword>
<keyword evidence="9 10" id="KW-0472">Membrane</keyword>
<keyword evidence="8 10" id="KW-1133">Transmembrane helix</keyword>
<evidence type="ECO:0000256" key="1">
    <source>
        <dbReference type="ARBA" id="ARBA00004141"/>
    </source>
</evidence>
<keyword evidence="4" id="KW-0328">Glycosyltransferase</keyword>
<keyword evidence="6 10" id="KW-0812">Transmembrane</keyword>
<proteinExistence type="inferred from homology"/>
<dbReference type="GO" id="GO:0005739">
    <property type="term" value="C:mitochondrion"/>
    <property type="evidence" value="ECO:0007669"/>
    <property type="project" value="TreeGrafter"/>
</dbReference>
<dbReference type="GO" id="GO:0016757">
    <property type="term" value="F:glycosyltransferase activity"/>
    <property type="evidence" value="ECO:0007669"/>
    <property type="project" value="UniProtKB-KW"/>
</dbReference>
<evidence type="ECO:0000313" key="12">
    <source>
        <dbReference type="EMBL" id="RZF37815.1"/>
    </source>
</evidence>
<dbReference type="PANTHER" id="PTHR11266:SF75">
    <property type="entry name" value="IP10007P-RELATED"/>
    <property type="match status" value="1"/>
</dbReference>
<comment type="caution">
    <text evidence="12">The sequence shown here is derived from an EMBL/GenBank/DDBJ whole genome shotgun (WGS) entry which is preliminary data.</text>
</comment>
<evidence type="ECO:0000256" key="5">
    <source>
        <dbReference type="ARBA" id="ARBA00022679"/>
    </source>
</evidence>
<feature type="transmembrane region" description="Helical" evidence="10">
    <location>
        <begin position="52"/>
        <end position="72"/>
    </location>
</feature>
<keyword evidence="7" id="KW-0735">Signal-anchor</keyword>